<dbReference type="PANTHER" id="PTHR30055:SF226">
    <property type="entry name" value="HTH-TYPE TRANSCRIPTIONAL REGULATOR PKSA"/>
    <property type="match status" value="1"/>
</dbReference>
<dbReference type="PROSITE" id="PS50977">
    <property type="entry name" value="HTH_TETR_2"/>
    <property type="match status" value="1"/>
</dbReference>
<feature type="domain" description="HTH tetR-type" evidence="3">
    <location>
        <begin position="21"/>
        <end position="81"/>
    </location>
</feature>
<protein>
    <submittedName>
        <fullName evidence="4">TetR family transcriptional regulator</fullName>
    </submittedName>
</protein>
<evidence type="ECO:0000256" key="1">
    <source>
        <dbReference type="ARBA" id="ARBA00023125"/>
    </source>
</evidence>
<dbReference type="PANTHER" id="PTHR30055">
    <property type="entry name" value="HTH-TYPE TRANSCRIPTIONAL REGULATOR RUTR"/>
    <property type="match status" value="1"/>
</dbReference>
<dbReference type="RefSeq" id="WP_146952631.1">
    <property type="nucleotide sequence ID" value="NZ_BAABBJ010000003.1"/>
</dbReference>
<dbReference type="InterPro" id="IPR050109">
    <property type="entry name" value="HTH-type_TetR-like_transc_reg"/>
</dbReference>
<accession>A0A512PCD5</accession>
<comment type="caution">
    <text evidence="4">The sequence shown here is derived from an EMBL/GenBank/DDBJ whole genome shotgun (WGS) entry which is preliminary data.</text>
</comment>
<reference evidence="4 5" key="1">
    <citation type="submission" date="2019-07" db="EMBL/GenBank/DDBJ databases">
        <title>Whole genome shotgun sequence of Cellulomonas soli NBRC 109434.</title>
        <authorList>
            <person name="Hosoyama A."/>
            <person name="Uohara A."/>
            <person name="Ohji S."/>
            <person name="Ichikawa N."/>
        </authorList>
    </citation>
    <scope>NUCLEOTIDE SEQUENCE [LARGE SCALE GENOMIC DNA]</scope>
    <source>
        <strain evidence="4 5">NBRC 109434</strain>
    </source>
</reference>
<sequence length="208" mass="23017">MPLTDDVAVRRRISRQAQATHERREQILDAAVAAFNESGFNGTSIRDVAARVGMSHTGVLHHFPDKAALLEAVLDRRLERAVAEFPLETGDGEVFLRSLVALAERDAQAPDDLRLYCTIAAEALSPTHPAHGYFTQWYHQARASVLTALLDLERRGHFTGHGVSIETAAVQIASMRDGLNQHWLLAPDEVDLVGATRAQLRFYTDLDL</sequence>
<dbReference type="InterPro" id="IPR036271">
    <property type="entry name" value="Tet_transcr_reg_TetR-rel_C_sf"/>
</dbReference>
<organism evidence="4 5">
    <name type="scientific">Cellulomonas soli</name>
    <dbReference type="NCBI Taxonomy" id="931535"/>
    <lineage>
        <taxon>Bacteria</taxon>
        <taxon>Bacillati</taxon>
        <taxon>Actinomycetota</taxon>
        <taxon>Actinomycetes</taxon>
        <taxon>Micrococcales</taxon>
        <taxon>Cellulomonadaceae</taxon>
        <taxon>Cellulomonas</taxon>
    </lineage>
</organism>
<dbReference type="InterPro" id="IPR009057">
    <property type="entry name" value="Homeodomain-like_sf"/>
</dbReference>
<dbReference type="GO" id="GO:0000976">
    <property type="term" value="F:transcription cis-regulatory region binding"/>
    <property type="evidence" value="ECO:0007669"/>
    <property type="project" value="TreeGrafter"/>
</dbReference>
<keyword evidence="1 2" id="KW-0238">DNA-binding</keyword>
<gene>
    <name evidence="4" type="ORF">CSO01_15890</name>
</gene>
<dbReference type="Proteomes" id="UP000321798">
    <property type="component" value="Unassembled WGS sequence"/>
</dbReference>
<dbReference type="SUPFAM" id="SSF48498">
    <property type="entry name" value="Tetracyclin repressor-like, C-terminal domain"/>
    <property type="match status" value="1"/>
</dbReference>
<dbReference type="Gene3D" id="1.10.357.10">
    <property type="entry name" value="Tetracycline Repressor, domain 2"/>
    <property type="match status" value="1"/>
</dbReference>
<dbReference type="GO" id="GO:0003700">
    <property type="term" value="F:DNA-binding transcription factor activity"/>
    <property type="evidence" value="ECO:0007669"/>
    <property type="project" value="TreeGrafter"/>
</dbReference>
<dbReference type="AlphaFoldDB" id="A0A512PCD5"/>
<keyword evidence="5" id="KW-1185">Reference proteome</keyword>
<dbReference type="Pfam" id="PF00440">
    <property type="entry name" value="TetR_N"/>
    <property type="match status" value="1"/>
</dbReference>
<dbReference type="SUPFAM" id="SSF46689">
    <property type="entry name" value="Homeodomain-like"/>
    <property type="match status" value="1"/>
</dbReference>
<evidence type="ECO:0000259" key="3">
    <source>
        <dbReference type="PROSITE" id="PS50977"/>
    </source>
</evidence>
<dbReference type="InterPro" id="IPR001647">
    <property type="entry name" value="HTH_TetR"/>
</dbReference>
<proteinExistence type="predicted"/>
<evidence type="ECO:0000313" key="4">
    <source>
        <dbReference type="EMBL" id="GEP68874.1"/>
    </source>
</evidence>
<name>A0A512PCD5_9CELL</name>
<dbReference type="OrthoDB" id="7505659at2"/>
<dbReference type="PRINTS" id="PR00455">
    <property type="entry name" value="HTHTETR"/>
</dbReference>
<evidence type="ECO:0000256" key="2">
    <source>
        <dbReference type="PROSITE-ProRule" id="PRU00335"/>
    </source>
</evidence>
<evidence type="ECO:0000313" key="5">
    <source>
        <dbReference type="Proteomes" id="UP000321798"/>
    </source>
</evidence>
<feature type="DNA-binding region" description="H-T-H motif" evidence="2">
    <location>
        <begin position="44"/>
        <end position="63"/>
    </location>
</feature>
<dbReference type="EMBL" id="BKAL01000004">
    <property type="protein sequence ID" value="GEP68874.1"/>
    <property type="molecule type" value="Genomic_DNA"/>
</dbReference>